<accession>A0A8D9FH60</accession>
<feature type="transmembrane region" description="Helical" evidence="1">
    <location>
        <begin position="28"/>
        <end position="49"/>
    </location>
</feature>
<sequence length="115" mass="13802">MCIPFVVLFSFRQAELLQTIRVTTYQNVIVCQFANVPIICTIYYVYLLSMTCSFSRQTSTFYQSIYYIIIFAMFFNLLFTSRNCRWKKKLTRIRYTLDIGDTQYNILFIIQQMSL</sequence>
<keyword evidence="1" id="KW-1133">Transmembrane helix</keyword>
<evidence type="ECO:0000313" key="2">
    <source>
        <dbReference type="EMBL" id="CAG6790121.1"/>
    </source>
</evidence>
<dbReference type="AlphaFoldDB" id="A0A8D9FH60"/>
<reference evidence="2" key="1">
    <citation type="submission" date="2021-05" db="EMBL/GenBank/DDBJ databases">
        <authorList>
            <person name="Alioto T."/>
            <person name="Alioto T."/>
            <person name="Gomez Garrido J."/>
        </authorList>
    </citation>
    <scope>NUCLEOTIDE SEQUENCE</scope>
</reference>
<protein>
    <submittedName>
        <fullName evidence="2">Uncharacterized protein</fullName>
    </submittedName>
</protein>
<proteinExistence type="predicted"/>
<feature type="transmembrane region" description="Helical" evidence="1">
    <location>
        <begin position="61"/>
        <end position="79"/>
    </location>
</feature>
<evidence type="ECO:0000256" key="1">
    <source>
        <dbReference type="SAM" id="Phobius"/>
    </source>
</evidence>
<keyword evidence="1" id="KW-0812">Transmembrane</keyword>
<dbReference type="EMBL" id="HBUF01668366">
    <property type="protein sequence ID" value="CAG6790121.1"/>
    <property type="molecule type" value="Transcribed_RNA"/>
</dbReference>
<name>A0A8D9FH60_9HEMI</name>
<organism evidence="2">
    <name type="scientific">Cacopsylla melanoneura</name>
    <dbReference type="NCBI Taxonomy" id="428564"/>
    <lineage>
        <taxon>Eukaryota</taxon>
        <taxon>Metazoa</taxon>
        <taxon>Ecdysozoa</taxon>
        <taxon>Arthropoda</taxon>
        <taxon>Hexapoda</taxon>
        <taxon>Insecta</taxon>
        <taxon>Pterygota</taxon>
        <taxon>Neoptera</taxon>
        <taxon>Paraneoptera</taxon>
        <taxon>Hemiptera</taxon>
        <taxon>Sternorrhyncha</taxon>
        <taxon>Psylloidea</taxon>
        <taxon>Psyllidae</taxon>
        <taxon>Psyllinae</taxon>
        <taxon>Cacopsylla</taxon>
    </lineage>
</organism>
<keyword evidence="1" id="KW-0472">Membrane</keyword>